<protein>
    <recommendedName>
        <fullName evidence="10">Very-long-chain 3-oxoacyl-CoA synthase</fullName>
    </recommendedName>
</protein>
<reference evidence="9" key="1">
    <citation type="journal article" date="2020" name="Nature">
        <title>Giant virus diversity and host interactions through global metagenomics.</title>
        <authorList>
            <person name="Schulz F."/>
            <person name="Roux S."/>
            <person name="Paez-Espino D."/>
            <person name="Jungbluth S."/>
            <person name="Walsh D.A."/>
            <person name="Denef V.J."/>
            <person name="McMahon K.D."/>
            <person name="Konstantinidis K.T."/>
            <person name="Eloe-Fadrosh E.A."/>
            <person name="Kyrpides N.C."/>
            <person name="Woyke T."/>
        </authorList>
    </citation>
    <scope>NUCLEOTIDE SEQUENCE</scope>
    <source>
        <strain evidence="9">GVMAG-M-3300025695-21</strain>
    </source>
</reference>
<dbReference type="GO" id="GO:0042761">
    <property type="term" value="P:very long-chain fatty acid biosynthetic process"/>
    <property type="evidence" value="ECO:0007669"/>
    <property type="project" value="TreeGrafter"/>
</dbReference>
<dbReference type="Pfam" id="PF01151">
    <property type="entry name" value="ELO"/>
    <property type="match status" value="1"/>
</dbReference>
<evidence type="ECO:0000256" key="6">
    <source>
        <dbReference type="ARBA" id="ARBA00023098"/>
    </source>
</evidence>
<feature type="transmembrane region" description="Helical" evidence="8">
    <location>
        <begin position="170"/>
        <end position="188"/>
    </location>
</feature>
<dbReference type="InterPro" id="IPR002076">
    <property type="entry name" value="ELO_fam"/>
</dbReference>
<dbReference type="PROSITE" id="PS01188">
    <property type="entry name" value="ELO"/>
    <property type="match status" value="1"/>
</dbReference>
<dbReference type="AlphaFoldDB" id="A0A6C0J113"/>
<dbReference type="EMBL" id="MN740299">
    <property type="protein sequence ID" value="QHT99012.1"/>
    <property type="molecule type" value="Genomic_DNA"/>
</dbReference>
<evidence type="ECO:0000256" key="8">
    <source>
        <dbReference type="SAM" id="Phobius"/>
    </source>
</evidence>
<accession>A0A6C0J113</accession>
<evidence type="ECO:0000313" key="9">
    <source>
        <dbReference type="EMBL" id="QHT99012.1"/>
    </source>
</evidence>
<keyword evidence="7 8" id="KW-0472">Membrane</keyword>
<dbReference type="GO" id="GO:0034626">
    <property type="term" value="P:fatty acid elongation, polyunsaturated fatty acid"/>
    <property type="evidence" value="ECO:0007669"/>
    <property type="project" value="TreeGrafter"/>
</dbReference>
<evidence type="ECO:0000256" key="7">
    <source>
        <dbReference type="ARBA" id="ARBA00023136"/>
    </source>
</evidence>
<dbReference type="GO" id="GO:0030148">
    <property type="term" value="P:sphingolipid biosynthetic process"/>
    <property type="evidence" value="ECO:0007669"/>
    <property type="project" value="TreeGrafter"/>
</dbReference>
<dbReference type="GO" id="GO:0005789">
    <property type="term" value="C:endoplasmic reticulum membrane"/>
    <property type="evidence" value="ECO:0007669"/>
    <property type="project" value="TreeGrafter"/>
</dbReference>
<dbReference type="InterPro" id="IPR030457">
    <property type="entry name" value="ELO_CS"/>
</dbReference>
<comment type="subcellular location">
    <subcellularLocation>
        <location evidence="1">Membrane</location>
        <topology evidence="1">Multi-pass membrane protein</topology>
    </subcellularLocation>
</comment>
<evidence type="ECO:0000256" key="5">
    <source>
        <dbReference type="ARBA" id="ARBA00022989"/>
    </source>
</evidence>
<dbReference type="GO" id="GO:0019367">
    <property type="term" value="P:fatty acid elongation, saturated fatty acid"/>
    <property type="evidence" value="ECO:0007669"/>
    <property type="project" value="TreeGrafter"/>
</dbReference>
<keyword evidence="2" id="KW-0444">Lipid biosynthesis</keyword>
<feature type="transmembrane region" description="Helical" evidence="8">
    <location>
        <begin position="140"/>
        <end position="158"/>
    </location>
</feature>
<feature type="transmembrane region" description="Helical" evidence="8">
    <location>
        <begin position="208"/>
        <end position="224"/>
    </location>
</feature>
<keyword evidence="4 8" id="KW-0812">Transmembrane</keyword>
<keyword evidence="6" id="KW-0443">Lipid metabolism</keyword>
<keyword evidence="3" id="KW-0808">Transferase</keyword>
<organism evidence="9">
    <name type="scientific">viral metagenome</name>
    <dbReference type="NCBI Taxonomy" id="1070528"/>
    <lineage>
        <taxon>unclassified sequences</taxon>
        <taxon>metagenomes</taxon>
        <taxon>organismal metagenomes</taxon>
    </lineage>
</organism>
<evidence type="ECO:0000256" key="1">
    <source>
        <dbReference type="ARBA" id="ARBA00004141"/>
    </source>
</evidence>
<sequence>MNEEQFHYSITSVYLIICIVSYNFRSVVPKISDSTIKNYCKFHNLFLITWNSYIFLNLCYNVYDKKLLFFGNDPNDTSNLLLKKLMYNFWISKYYDYIDSMIIIAKSNYRQLSFLHVFHHSSVSTIMYYNYKLIPYGGDTWFLLFYNSFIHVVLYYYYFITSFKSNTKVWWSKYLTTFQIIQFIFGNIQQAGSIIVRNDYPKYIREANFLYSSYMLYLFVSFYIKRYNRVEKLT</sequence>
<feature type="transmembrane region" description="Helical" evidence="8">
    <location>
        <begin position="45"/>
        <end position="63"/>
    </location>
</feature>
<dbReference type="GO" id="GO:0034625">
    <property type="term" value="P:fatty acid elongation, monounsaturated fatty acid"/>
    <property type="evidence" value="ECO:0007669"/>
    <property type="project" value="TreeGrafter"/>
</dbReference>
<evidence type="ECO:0000256" key="4">
    <source>
        <dbReference type="ARBA" id="ARBA00022692"/>
    </source>
</evidence>
<evidence type="ECO:0008006" key="10">
    <source>
        <dbReference type="Google" id="ProtNLM"/>
    </source>
</evidence>
<keyword evidence="5 8" id="KW-1133">Transmembrane helix</keyword>
<proteinExistence type="predicted"/>
<evidence type="ECO:0000256" key="2">
    <source>
        <dbReference type="ARBA" id="ARBA00022516"/>
    </source>
</evidence>
<dbReference type="PANTHER" id="PTHR11157">
    <property type="entry name" value="FATTY ACID ACYL TRANSFERASE-RELATED"/>
    <property type="match status" value="1"/>
</dbReference>
<name>A0A6C0J113_9ZZZZ</name>
<dbReference type="GO" id="GO:0009922">
    <property type="term" value="F:fatty acid elongase activity"/>
    <property type="evidence" value="ECO:0007669"/>
    <property type="project" value="InterPro"/>
</dbReference>
<feature type="transmembrane region" description="Helical" evidence="8">
    <location>
        <begin position="6"/>
        <end position="24"/>
    </location>
</feature>
<evidence type="ECO:0000256" key="3">
    <source>
        <dbReference type="ARBA" id="ARBA00022679"/>
    </source>
</evidence>